<dbReference type="EMBL" id="CP078145">
    <property type="protein sequence ID" value="QXN88256.1"/>
    <property type="molecule type" value="Genomic_DNA"/>
</dbReference>
<evidence type="ECO:0000259" key="1">
    <source>
        <dbReference type="Pfam" id="PF08327"/>
    </source>
</evidence>
<reference evidence="2 3" key="1">
    <citation type="submission" date="2021-07" db="EMBL/GenBank/DDBJ databases">
        <title>Whole Genome Sequence of Nocardia Iowensis.</title>
        <authorList>
            <person name="Lamm A."/>
            <person name="Collins-Fairclough A.M."/>
            <person name="Bunk B."/>
            <person name="Sproer C."/>
        </authorList>
    </citation>
    <scope>NUCLEOTIDE SEQUENCE [LARGE SCALE GENOMIC DNA]</scope>
    <source>
        <strain evidence="2 3">NRRL 5646</strain>
    </source>
</reference>
<evidence type="ECO:0000313" key="2">
    <source>
        <dbReference type="EMBL" id="QXN88256.1"/>
    </source>
</evidence>
<sequence length="218" mass="23094">MPLLTDPAAIAGLVAREVRTGSRDGTPTKIAVARRAYATDGADLWDALTNAERLPRWFLPVSGELKLGGHYQIEGNANGVVEQCEEPRRFAVTWEMGPQVSWLEVTLSPVDEGTLLELVHEAPVDPDLWSQFGPGAVGVGWDLALMGLGLYLSSGAAMDRAAALTIHTTAEGKEFIRAAAVGWADAAVGDGEDPATAHAAAEQTVVFYTTEPEDGPQS</sequence>
<proteinExistence type="predicted"/>
<feature type="domain" description="Activator of Hsp90 ATPase homologue 1/2-like C-terminal" evidence="1">
    <location>
        <begin position="42"/>
        <end position="149"/>
    </location>
</feature>
<name>A0ABX8RFW9_NOCIO</name>
<gene>
    <name evidence="2" type="ORF">KV110_21875</name>
</gene>
<protein>
    <submittedName>
        <fullName evidence="2">SRPBCC family protein</fullName>
    </submittedName>
</protein>
<dbReference type="Pfam" id="PF08327">
    <property type="entry name" value="AHSA1"/>
    <property type="match status" value="1"/>
</dbReference>
<organism evidence="2 3">
    <name type="scientific">Nocardia iowensis</name>
    <dbReference type="NCBI Taxonomy" id="204891"/>
    <lineage>
        <taxon>Bacteria</taxon>
        <taxon>Bacillati</taxon>
        <taxon>Actinomycetota</taxon>
        <taxon>Actinomycetes</taxon>
        <taxon>Mycobacteriales</taxon>
        <taxon>Nocardiaceae</taxon>
        <taxon>Nocardia</taxon>
    </lineage>
</organism>
<keyword evidence="3" id="KW-1185">Reference proteome</keyword>
<dbReference type="InterPro" id="IPR013538">
    <property type="entry name" value="ASHA1/2-like_C"/>
</dbReference>
<dbReference type="CDD" id="cd08899">
    <property type="entry name" value="SRPBCC_CalC_Aha1-like_6"/>
    <property type="match status" value="1"/>
</dbReference>
<accession>A0ABX8RFW9</accession>
<evidence type="ECO:0000313" key="3">
    <source>
        <dbReference type="Proteomes" id="UP000694257"/>
    </source>
</evidence>
<dbReference type="RefSeq" id="WP_218469139.1">
    <property type="nucleotide sequence ID" value="NZ_BAABJN010000008.1"/>
</dbReference>
<dbReference type="Proteomes" id="UP000694257">
    <property type="component" value="Chromosome"/>
</dbReference>